<evidence type="ECO:0000256" key="3">
    <source>
        <dbReference type="ARBA" id="ARBA00022448"/>
    </source>
</evidence>
<comment type="subcellular location">
    <subcellularLocation>
        <location evidence="2">Cell membrane</location>
        <topology evidence="2">Multi-pass membrane protein</topology>
    </subcellularLocation>
</comment>
<dbReference type="InterPro" id="IPR052168">
    <property type="entry name" value="Cytochrome_b561_oxidase"/>
</dbReference>
<evidence type="ECO:0000313" key="15">
    <source>
        <dbReference type="EMBL" id="ERL49459.1"/>
    </source>
</evidence>
<gene>
    <name evidence="15" type="ORF">BJB45_06680</name>
</gene>
<dbReference type="GO" id="GO:0005886">
    <property type="term" value="C:plasma membrane"/>
    <property type="evidence" value="ECO:0007669"/>
    <property type="project" value="UniProtKB-SubCell"/>
</dbReference>
<proteinExistence type="inferred from homology"/>
<evidence type="ECO:0000256" key="11">
    <source>
        <dbReference type="ARBA" id="ARBA00023136"/>
    </source>
</evidence>
<evidence type="ECO:0000256" key="8">
    <source>
        <dbReference type="ARBA" id="ARBA00022982"/>
    </source>
</evidence>
<name>W1N1U5_9GAMM</name>
<evidence type="ECO:0000256" key="7">
    <source>
        <dbReference type="ARBA" id="ARBA00022723"/>
    </source>
</evidence>
<feature type="transmembrane region" description="Helical" evidence="13">
    <location>
        <begin position="83"/>
        <end position="104"/>
    </location>
</feature>
<keyword evidence="4" id="KW-1003">Cell membrane</keyword>
<keyword evidence="5" id="KW-0349">Heme</keyword>
<evidence type="ECO:0000256" key="6">
    <source>
        <dbReference type="ARBA" id="ARBA00022692"/>
    </source>
</evidence>
<keyword evidence="8" id="KW-0249">Electron transport</keyword>
<keyword evidence="16" id="KW-1185">Reference proteome</keyword>
<dbReference type="InterPro" id="IPR011577">
    <property type="entry name" value="Cyt_b561_bac/Ni-Hgenase"/>
</dbReference>
<evidence type="ECO:0000256" key="12">
    <source>
        <dbReference type="ARBA" id="ARBA00037975"/>
    </source>
</evidence>
<keyword evidence="10" id="KW-0408">Iron</keyword>
<comment type="caution">
    <text evidence="15">The sequence shown here is derived from an EMBL/GenBank/DDBJ whole genome shotgun (WGS) entry which is preliminary data.</text>
</comment>
<dbReference type="PANTHER" id="PTHR30529">
    <property type="entry name" value="CYTOCHROME B561"/>
    <property type="match status" value="1"/>
</dbReference>
<dbReference type="GO" id="GO:0046872">
    <property type="term" value="F:metal ion binding"/>
    <property type="evidence" value="ECO:0007669"/>
    <property type="project" value="UniProtKB-KW"/>
</dbReference>
<evidence type="ECO:0000256" key="10">
    <source>
        <dbReference type="ARBA" id="ARBA00023004"/>
    </source>
</evidence>
<dbReference type="Proteomes" id="UP000019113">
    <property type="component" value="Unassembled WGS sequence"/>
</dbReference>
<dbReference type="InterPro" id="IPR016174">
    <property type="entry name" value="Di-haem_cyt_TM"/>
</dbReference>
<keyword evidence="11 13" id="KW-0472">Membrane</keyword>
<keyword evidence="3" id="KW-0813">Transport</keyword>
<keyword evidence="7" id="KW-0479">Metal-binding</keyword>
<dbReference type="eggNOG" id="COG3038">
    <property type="taxonomic scope" value="Bacteria"/>
</dbReference>
<dbReference type="RefSeq" id="WP_021820872.1">
    <property type="nucleotide sequence ID" value="NZ_AVBC01000045.1"/>
</dbReference>
<protein>
    <recommendedName>
        <fullName evidence="14">Cytochrome b561 bacterial/Ni-hydrogenase domain-containing protein</fullName>
    </recommendedName>
</protein>
<evidence type="ECO:0000256" key="1">
    <source>
        <dbReference type="ARBA" id="ARBA00001970"/>
    </source>
</evidence>
<evidence type="ECO:0000313" key="16">
    <source>
        <dbReference type="Proteomes" id="UP000019113"/>
    </source>
</evidence>
<dbReference type="STRING" id="1178482.AR456_08020"/>
<keyword evidence="9 13" id="KW-1133">Transmembrane helix</keyword>
<dbReference type="EMBL" id="AVBC01000045">
    <property type="protein sequence ID" value="ERL49459.1"/>
    <property type="molecule type" value="Genomic_DNA"/>
</dbReference>
<dbReference type="GO" id="GO:0020037">
    <property type="term" value="F:heme binding"/>
    <property type="evidence" value="ECO:0007669"/>
    <property type="project" value="TreeGrafter"/>
</dbReference>
<evidence type="ECO:0000256" key="9">
    <source>
        <dbReference type="ARBA" id="ARBA00022989"/>
    </source>
</evidence>
<dbReference type="GO" id="GO:0022904">
    <property type="term" value="P:respiratory electron transport chain"/>
    <property type="evidence" value="ECO:0007669"/>
    <property type="project" value="InterPro"/>
</dbReference>
<evidence type="ECO:0000256" key="2">
    <source>
        <dbReference type="ARBA" id="ARBA00004651"/>
    </source>
</evidence>
<evidence type="ECO:0000256" key="13">
    <source>
        <dbReference type="SAM" id="Phobius"/>
    </source>
</evidence>
<dbReference type="PATRIC" id="fig|1178482.3.peg.3914"/>
<evidence type="ECO:0000256" key="5">
    <source>
        <dbReference type="ARBA" id="ARBA00022617"/>
    </source>
</evidence>
<feature type="transmembrane region" description="Helical" evidence="13">
    <location>
        <begin position="12"/>
        <end position="34"/>
    </location>
</feature>
<dbReference type="PANTHER" id="PTHR30529:SF1">
    <property type="entry name" value="CYTOCHROME B561 HOMOLOG 2"/>
    <property type="match status" value="1"/>
</dbReference>
<feature type="domain" description="Cytochrome b561 bacterial/Ni-hydrogenase" evidence="14">
    <location>
        <begin position="9"/>
        <end position="175"/>
    </location>
</feature>
<dbReference type="Pfam" id="PF01292">
    <property type="entry name" value="Ni_hydr_CYTB"/>
    <property type="match status" value="1"/>
</dbReference>
<evidence type="ECO:0000256" key="4">
    <source>
        <dbReference type="ARBA" id="ARBA00022475"/>
    </source>
</evidence>
<feature type="transmembrane region" description="Helical" evidence="13">
    <location>
        <begin position="54"/>
        <end position="71"/>
    </location>
</feature>
<organism evidence="15 16">
    <name type="scientific">Halomonas huangheensis</name>
    <dbReference type="NCBI Taxonomy" id="1178482"/>
    <lineage>
        <taxon>Bacteria</taxon>
        <taxon>Pseudomonadati</taxon>
        <taxon>Pseudomonadota</taxon>
        <taxon>Gammaproteobacteria</taxon>
        <taxon>Oceanospirillales</taxon>
        <taxon>Halomonadaceae</taxon>
        <taxon>Halomonas</taxon>
    </lineage>
</organism>
<accession>W1N1U5</accession>
<dbReference type="GO" id="GO:0009055">
    <property type="term" value="F:electron transfer activity"/>
    <property type="evidence" value="ECO:0007669"/>
    <property type="project" value="InterPro"/>
</dbReference>
<sequence length="181" mass="20280">MPAMDTPQRYGTLTRALHWGVAALVVWQLTTATVTSLAEDSWLDELLWATHKPTGFSILVLMVLRLGWALVNHARRPASVSALARLGHIVLYALLLVIPSIALLRQYGSGRSFEPFGLPLMSGFESGKIEWLMAPANLLHGWLGWTLFVLALVHVLMAFHRRFSRKAEDVLPRMLDVPPRH</sequence>
<feature type="transmembrane region" description="Helical" evidence="13">
    <location>
        <begin position="142"/>
        <end position="159"/>
    </location>
</feature>
<dbReference type="OrthoDB" id="9793784at2"/>
<reference evidence="15 16" key="1">
    <citation type="submission" date="2013-08" db="EMBL/GenBank/DDBJ databases">
        <title>draft genome of Halomonas huanghegensis, strain BJGMM-B45T.</title>
        <authorList>
            <person name="Miao C."/>
            <person name="Wan Y."/>
            <person name="Jin W."/>
        </authorList>
    </citation>
    <scope>NUCLEOTIDE SEQUENCE [LARGE SCALE GENOMIC DNA]</scope>
    <source>
        <strain evidence="15 16">BJGMM-B45</strain>
    </source>
</reference>
<dbReference type="KEGG" id="hhu:AR456_08020"/>
<keyword evidence="6 13" id="KW-0812">Transmembrane</keyword>
<comment type="cofactor">
    <cofactor evidence="1">
        <name>heme b</name>
        <dbReference type="ChEBI" id="CHEBI:60344"/>
    </cofactor>
</comment>
<comment type="similarity">
    <text evidence="12">Belongs to the cytochrome b561 family.</text>
</comment>
<dbReference type="SUPFAM" id="SSF81342">
    <property type="entry name" value="Transmembrane di-heme cytochromes"/>
    <property type="match status" value="1"/>
</dbReference>
<evidence type="ECO:0000259" key="14">
    <source>
        <dbReference type="Pfam" id="PF01292"/>
    </source>
</evidence>
<dbReference type="AlphaFoldDB" id="W1N1U5"/>